<dbReference type="Proteomes" id="UP000198228">
    <property type="component" value="Chromosome I"/>
</dbReference>
<evidence type="ECO:0000259" key="1">
    <source>
        <dbReference type="Pfam" id="PF12770"/>
    </source>
</evidence>
<dbReference type="AlphaFoldDB" id="A0A1C4UAN3"/>
<dbReference type="InterPro" id="IPR024983">
    <property type="entry name" value="CHAT_dom"/>
</dbReference>
<protein>
    <submittedName>
        <fullName evidence="2">CHAT domain-containing protein</fullName>
    </submittedName>
</protein>
<accession>A0A1C4UAN3</accession>
<evidence type="ECO:0000313" key="3">
    <source>
        <dbReference type="Proteomes" id="UP000198228"/>
    </source>
</evidence>
<dbReference type="EMBL" id="LT607410">
    <property type="protein sequence ID" value="SCE68679.1"/>
    <property type="molecule type" value="Genomic_DNA"/>
</dbReference>
<dbReference type="RefSeq" id="WP_088959372.1">
    <property type="nucleotide sequence ID" value="NZ_LT607410.1"/>
</dbReference>
<feature type="domain" description="CHAT" evidence="1">
    <location>
        <begin position="494"/>
        <end position="799"/>
    </location>
</feature>
<reference evidence="2 3" key="1">
    <citation type="submission" date="2016-06" db="EMBL/GenBank/DDBJ databases">
        <authorList>
            <person name="Kjaerup R.B."/>
            <person name="Dalgaard T.S."/>
            <person name="Juul-Madsen H.R."/>
        </authorList>
    </citation>
    <scope>NUCLEOTIDE SEQUENCE [LARGE SCALE GENOMIC DNA]</scope>
    <source>
        <strain evidence="2 3">DSM 43821</strain>
    </source>
</reference>
<name>A0A1C4UAN3_9ACTN</name>
<organism evidence="2 3">
    <name type="scientific">Micromonospora purpureochromogenes</name>
    <dbReference type="NCBI Taxonomy" id="47872"/>
    <lineage>
        <taxon>Bacteria</taxon>
        <taxon>Bacillati</taxon>
        <taxon>Actinomycetota</taxon>
        <taxon>Actinomycetes</taxon>
        <taxon>Micromonosporales</taxon>
        <taxon>Micromonosporaceae</taxon>
        <taxon>Micromonospora</taxon>
    </lineage>
</organism>
<sequence>MSRPEETNVARRMRGIARVQRVLQAAADRTMTDPRAAMAEIDGVIAEHSGDPHVKALAEAARNGLELAAGYTIGDGSRLRASLTELGEMLAGHPEGNQLLGLLPDYLNALQIQQGGDTETAMAMLVDLAGRMNELPQGNLLRESVAEIMPMLQALQAASRGEASALPPPRAGSSDAERAVYLNARGGTTLRMGDERDPARIAAAIADLREAVSLTLDHHPDHVFHLASLALGLNHRSEVTGSLSDVGEAVTVLERARELAGGPENQYWSYITGLLGQLRRRIGEASPARLATLEGLRGYAWRVLLEPDPATARAVARQAATEAIAAAGRCLVDQQPEDALRALDGGRALMLFAATELRDPGTRLTAAGHPELAARWRATDTPDPRLREDVLQVLARDTGLLDPPGLDEIRDALRRLGVDALAYLVPADPPAPGWAVIAPAEGEPWFLALPNLTVGEGTDVERYLTAVASRSPELTTREVGVDDPAEFADRVDALCGWAWKAAMGPLVKPFLGADRVPRLVLIPMGDLARVPWQAARDPGGTYLVERVALSQAASARMFCDTAAAEPVRLSSGGMVLADPDTGRRAADLRSARLEAYGIHQSFYPAATYFGRWPNGKVSPSGAGTPDDVRSWLLADDAQAGTMLHLASHGVIETARASASSRLLLAGGDLTADELIALLAGPDRHPIALVVLAACHTGRSIHGYDEAYSLGTMFLAAGARSVLSTQWSIPDQDTSLLMYMFHHFLTTEHRAVWDALRRAQMWMLDGDRQPPRTMPRPLRRMLADTDPARVVAWAGFTHWGQ</sequence>
<dbReference type="Pfam" id="PF12770">
    <property type="entry name" value="CHAT"/>
    <property type="match status" value="1"/>
</dbReference>
<proteinExistence type="predicted"/>
<evidence type="ECO:0000313" key="2">
    <source>
        <dbReference type="EMBL" id="SCE68679.1"/>
    </source>
</evidence>
<gene>
    <name evidence="2" type="ORF">GA0074696_0229</name>
</gene>